<dbReference type="EMBL" id="JBHSNG010000041">
    <property type="protein sequence ID" value="MFC5583272.1"/>
    <property type="molecule type" value="Genomic_DNA"/>
</dbReference>
<dbReference type="Proteomes" id="UP001596111">
    <property type="component" value="Unassembled WGS sequence"/>
</dbReference>
<accession>A0ABW0T1M3</accession>
<comment type="caution">
    <text evidence="1">The sequence shown here is derived from an EMBL/GenBank/DDBJ whole genome shotgun (WGS) entry which is preliminary data.</text>
</comment>
<name>A0ABW0T1M3_9GAMM</name>
<organism evidence="1 2">
    <name type="scientific">Rhodanobacter terrae</name>
    <dbReference type="NCBI Taxonomy" id="418647"/>
    <lineage>
        <taxon>Bacteria</taxon>
        <taxon>Pseudomonadati</taxon>
        <taxon>Pseudomonadota</taxon>
        <taxon>Gammaproteobacteria</taxon>
        <taxon>Lysobacterales</taxon>
        <taxon>Rhodanobacteraceae</taxon>
        <taxon>Rhodanobacter</taxon>
    </lineage>
</organism>
<sequence length="432" mass="50635">MPTKSKSWEEMVMDTEVDYYQATGNTDFQMQEVERQIAEEERNYQFASKRCLHDGDGHTSISDESECLMWIAKLEHLAKRISNSEQRLIKTDRRPRSTWKQVSRTYSLTPLGKAVWQLCCTGVPLIEIASPSVRYRDRHSWPTAPRAKHHDLAQTESMVTQFNPYITIMLHACQRAMPAIRHANGMVVDLSSEEVRRRVEWIARFVRRCCRSSHFRRIETNRTRLEEKNLASCCRYMAEGFQGHTRLLVLRVDLYIRPTHHTMADVRLAEKCLEHYLRDLDEGRIVPDVLRRICKRECGFDRGMHYHLLVALNGHKHQSARHLSKLLGEKWLKKRGPLRASYFNCYVRRHQYKYNALGSVHISDWQMLMGIREAIRYLVKGDGYVMTGHKRNLMRGNMKKRSGSQSKRGAPRKVGHDMILVDEILGNPRYEP</sequence>
<evidence type="ECO:0000313" key="2">
    <source>
        <dbReference type="Proteomes" id="UP001596111"/>
    </source>
</evidence>
<keyword evidence="2" id="KW-1185">Reference proteome</keyword>
<evidence type="ECO:0000313" key="1">
    <source>
        <dbReference type="EMBL" id="MFC5583272.1"/>
    </source>
</evidence>
<gene>
    <name evidence="1" type="ORF">ACFPPB_19345</name>
</gene>
<dbReference type="RefSeq" id="WP_377330143.1">
    <property type="nucleotide sequence ID" value="NZ_JBHSNG010000041.1"/>
</dbReference>
<evidence type="ECO:0008006" key="3">
    <source>
        <dbReference type="Google" id="ProtNLM"/>
    </source>
</evidence>
<reference evidence="2" key="1">
    <citation type="journal article" date="2019" name="Int. J. Syst. Evol. Microbiol.">
        <title>The Global Catalogue of Microorganisms (GCM) 10K type strain sequencing project: providing services to taxonomists for standard genome sequencing and annotation.</title>
        <authorList>
            <consortium name="The Broad Institute Genomics Platform"/>
            <consortium name="The Broad Institute Genome Sequencing Center for Infectious Disease"/>
            <person name="Wu L."/>
            <person name="Ma J."/>
        </authorList>
    </citation>
    <scope>NUCLEOTIDE SEQUENCE [LARGE SCALE GENOMIC DNA]</scope>
    <source>
        <strain evidence="2">CGMCC 1.13587</strain>
    </source>
</reference>
<proteinExistence type="predicted"/>
<protein>
    <recommendedName>
        <fullName evidence="3">Inovirus Gp2 family protein</fullName>
    </recommendedName>
</protein>